<protein>
    <submittedName>
        <fullName evidence="2">Uncharacterized protein</fullName>
    </submittedName>
</protein>
<keyword evidence="3" id="KW-1185">Reference proteome</keyword>
<reference evidence="2 3" key="1">
    <citation type="journal article" date="2019" name="J Genomics">
        <title>The Draft Genome of a Hydrogen-producing Cyanobacterium, Arthrospira platensis NIES-46.</title>
        <authorList>
            <person name="Suzuki S."/>
            <person name="Yamaguchi H."/>
            <person name="Kawachi M."/>
        </authorList>
    </citation>
    <scope>NUCLEOTIDE SEQUENCE [LARGE SCALE GENOMIC DNA]</scope>
    <source>
        <strain evidence="2 3">NIES-46</strain>
    </source>
</reference>
<accession>A0A5M3TFB5</accession>
<comment type="caution">
    <text evidence="2">The sequence shown here is derived from an EMBL/GenBank/DDBJ whole genome shotgun (WGS) entry which is preliminary data.</text>
</comment>
<dbReference type="Proteomes" id="UP000326169">
    <property type="component" value="Unassembled WGS sequence"/>
</dbReference>
<gene>
    <name evidence="2" type="ORF">NIES46_48110</name>
</gene>
<feature type="transmembrane region" description="Helical" evidence="1">
    <location>
        <begin position="47"/>
        <end position="67"/>
    </location>
</feature>
<organism evidence="2 3">
    <name type="scientific">Limnospira platensis NIES-46</name>
    <dbReference type="NCBI Taxonomy" id="1236695"/>
    <lineage>
        <taxon>Bacteria</taxon>
        <taxon>Bacillati</taxon>
        <taxon>Cyanobacteriota</taxon>
        <taxon>Cyanophyceae</taxon>
        <taxon>Oscillatoriophycideae</taxon>
        <taxon>Oscillatoriales</taxon>
        <taxon>Sirenicapillariaceae</taxon>
        <taxon>Limnospira</taxon>
    </lineage>
</organism>
<proteinExistence type="predicted"/>
<name>A0A5M3TFB5_LIMPL</name>
<keyword evidence="1" id="KW-1133">Transmembrane helix</keyword>
<evidence type="ECO:0000313" key="3">
    <source>
        <dbReference type="Proteomes" id="UP000326169"/>
    </source>
</evidence>
<sequence length="68" mass="7966">MTAKHLIINGHGWVRLSMAIKIDTILLSKEQGWLQSERFGVLEYYRVNYNGLITILGQVYMFMTLYVK</sequence>
<keyword evidence="1" id="KW-0812">Transmembrane</keyword>
<keyword evidence="1" id="KW-0472">Membrane</keyword>
<dbReference type="EMBL" id="BIMW01000261">
    <property type="protein sequence ID" value="GCE96738.1"/>
    <property type="molecule type" value="Genomic_DNA"/>
</dbReference>
<evidence type="ECO:0000256" key="1">
    <source>
        <dbReference type="SAM" id="Phobius"/>
    </source>
</evidence>
<evidence type="ECO:0000313" key="2">
    <source>
        <dbReference type="EMBL" id="GCE96738.1"/>
    </source>
</evidence>